<dbReference type="Gene3D" id="3.40.50.1000">
    <property type="entry name" value="HAD superfamily/HAD-like"/>
    <property type="match status" value="1"/>
</dbReference>
<gene>
    <name evidence="1" type="ORF">SG0102_09960</name>
</gene>
<dbReference type="SFLD" id="SFLDG01140">
    <property type="entry name" value="C2.B:_Phosphomannomutase_and_P"/>
    <property type="match status" value="1"/>
</dbReference>
<dbReference type="Proteomes" id="UP000268059">
    <property type="component" value="Chromosome"/>
</dbReference>
<dbReference type="SUPFAM" id="SSF56784">
    <property type="entry name" value="HAD-like"/>
    <property type="match status" value="1"/>
</dbReference>
<dbReference type="EMBL" id="AP019309">
    <property type="protein sequence ID" value="BBH26062.1"/>
    <property type="molecule type" value="Genomic_DNA"/>
</dbReference>
<dbReference type="OrthoDB" id="9814970at2"/>
<evidence type="ECO:0000313" key="2">
    <source>
        <dbReference type="Proteomes" id="UP000268059"/>
    </source>
</evidence>
<dbReference type="InterPro" id="IPR023214">
    <property type="entry name" value="HAD_sf"/>
</dbReference>
<dbReference type="GO" id="GO:0000287">
    <property type="term" value="F:magnesium ion binding"/>
    <property type="evidence" value="ECO:0007669"/>
    <property type="project" value="TreeGrafter"/>
</dbReference>
<dbReference type="Gene3D" id="3.30.1240.10">
    <property type="match status" value="1"/>
</dbReference>
<dbReference type="RefSeq" id="WP_125118969.1">
    <property type="nucleotide sequence ID" value="NZ_AP019309.1"/>
</dbReference>
<keyword evidence="2" id="KW-1185">Reference proteome</keyword>
<dbReference type="SFLD" id="SFLDS00003">
    <property type="entry name" value="Haloacid_Dehalogenase"/>
    <property type="match status" value="1"/>
</dbReference>
<dbReference type="GO" id="GO:0016791">
    <property type="term" value="F:phosphatase activity"/>
    <property type="evidence" value="ECO:0007669"/>
    <property type="project" value="TreeGrafter"/>
</dbReference>
<dbReference type="PROSITE" id="PS01229">
    <property type="entry name" value="COF_2"/>
    <property type="match status" value="1"/>
</dbReference>
<organism evidence="1 2">
    <name type="scientific">Intestinibaculum porci</name>
    <dbReference type="NCBI Taxonomy" id="2487118"/>
    <lineage>
        <taxon>Bacteria</taxon>
        <taxon>Bacillati</taxon>
        <taxon>Bacillota</taxon>
        <taxon>Erysipelotrichia</taxon>
        <taxon>Erysipelotrichales</taxon>
        <taxon>Erysipelotrichaceae</taxon>
        <taxon>Intestinibaculum</taxon>
    </lineage>
</organism>
<accession>A0A3G9J628</accession>
<dbReference type="InterPro" id="IPR000150">
    <property type="entry name" value="Cof"/>
</dbReference>
<dbReference type="PANTHER" id="PTHR10000:SF53">
    <property type="entry name" value="5-AMINO-6-(5-PHOSPHO-D-RIBITYLAMINO)URACIL PHOSPHATASE YBJI-RELATED"/>
    <property type="match status" value="1"/>
</dbReference>
<dbReference type="NCBIfam" id="TIGR01484">
    <property type="entry name" value="HAD-SF-IIB"/>
    <property type="match status" value="1"/>
</dbReference>
<reference evidence="1 2" key="1">
    <citation type="submission" date="2018-11" db="EMBL/GenBank/DDBJ databases">
        <title>Novel Erysipelotrichaceae bacterium isolated from small intestine of a swine.</title>
        <authorList>
            <person name="Kim J.S."/>
            <person name="Choe H."/>
            <person name="Lee Y.R."/>
            <person name="Kim K.M."/>
            <person name="Park D.S."/>
        </authorList>
    </citation>
    <scope>NUCLEOTIDE SEQUENCE [LARGE SCALE GENOMIC DNA]</scope>
    <source>
        <strain evidence="1 2">SG0102</strain>
    </source>
</reference>
<evidence type="ECO:0000313" key="1">
    <source>
        <dbReference type="EMBL" id="BBH26062.1"/>
    </source>
</evidence>
<dbReference type="PANTHER" id="PTHR10000">
    <property type="entry name" value="PHOSPHOSERINE PHOSPHATASE"/>
    <property type="match status" value="1"/>
</dbReference>
<dbReference type="KEGG" id="ebm:SG0102_09960"/>
<dbReference type="GO" id="GO:0005829">
    <property type="term" value="C:cytosol"/>
    <property type="evidence" value="ECO:0007669"/>
    <property type="project" value="TreeGrafter"/>
</dbReference>
<dbReference type="InParanoid" id="A0A3G9J628"/>
<proteinExistence type="predicted"/>
<dbReference type="Pfam" id="PF08282">
    <property type="entry name" value="Hydrolase_3"/>
    <property type="match status" value="1"/>
</dbReference>
<name>A0A3G9J628_9FIRM</name>
<dbReference type="InterPro" id="IPR036412">
    <property type="entry name" value="HAD-like_sf"/>
</dbReference>
<dbReference type="NCBIfam" id="TIGR00099">
    <property type="entry name" value="Cof-subfamily"/>
    <property type="match status" value="1"/>
</dbReference>
<dbReference type="AlphaFoldDB" id="A0A3G9J628"/>
<dbReference type="InterPro" id="IPR006379">
    <property type="entry name" value="HAD-SF_hydro_IIB"/>
</dbReference>
<sequence length="265" mass="30370">MIKMIATDMDGTFLDENKMFDYEFLSQFYKMEDRNIKFVLASGNQYFRLYGQFIPMSEEIYFVADNGSYIAKGPRLIAYETLSDEQVKAALKALQSQPQLFVIMSGLKGVHLLEKDRAYAPIAHTYYRNLMFHENFDHVDDEIMKIAIYDPNADIHQYEDAIRNLLPSGLTATTAGNEWLDIQKTGVNKGAGIRKLQKLLNISPDECAAFGDAMNDFTLLNSVKYSYAMKNADPRIKAIARETLPWTNQQQGVVKQIRKILNDQY</sequence>
<dbReference type="CDD" id="cd07518">
    <property type="entry name" value="HAD_YbiV-Like"/>
    <property type="match status" value="1"/>
</dbReference>
<protein>
    <submittedName>
        <fullName evidence="1">Sugar-phosphatase</fullName>
    </submittedName>
</protein>